<comment type="caution">
    <text evidence="1">The sequence shown here is derived from an EMBL/GenBank/DDBJ whole genome shotgun (WGS) entry which is preliminary data.</text>
</comment>
<gene>
    <name evidence="1" type="ORF">MERR_LOCUS44795</name>
</gene>
<evidence type="ECO:0000313" key="1">
    <source>
        <dbReference type="EMBL" id="CAA7057559.1"/>
    </source>
</evidence>
<dbReference type="Proteomes" id="UP000467841">
    <property type="component" value="Unassembled WGS sequence"/>
</dbReference>
<evidence type="ECO:0000313" key="2">
    <source>
        <dbReference type="Proteomes" id="UP000467841"/>
    </source>
</evidence>
<proteinExistence type="predicted"/>
<dbReference type="EMBL" id="CACVBM020001695">
    <property type="protein sequence ID" value="CAA7057559.1"/>
    <property type="molecule type" value="Genomic_DNA"/>
</dbReference>
<organism evidence="1 2">
    <name type="scientific">Microthlaspi erraticum</name>
    <dbReference type="NCBI Taxonomy" id="1685480"/>
    <lineage>
        <taxon>Eukaryota</taxon>
        <taxon>Viridiplantae</taxon>
        <taxon>Streptophyta</taxon>
        <taxon>Embryophyta</taxon>
        <taxon>Tracheophyta</taxon>
        <taxon>Spermatophyta</taxon>
        <taxon>Magnoliopsida</taxon>
        <taxon>eudicotyledons</taxon>
        <taxon>Gunneridae</taxon>
        <taxon>Pentapetalae</taxon>
        <taxon>rosids</taxon>
        <taxon>malvids</taxon>
        <taxon>Brassicales</taxon>
        <taxon>Brassicaceae</taxon>
        <taxon>Coluteocarpeae</taxon>
        <taxon>Microthlaspi</taxon>
    </lineage>
</organism>
<sequence>MESNVSHASGLWGFCNHPAVMIIGEEDTPINRISIDDSVSSVHGKFSSTVGCKSWSIKAQLWLEKQLQKPQQRQRFSVRDSVEGKAQQIQNGGVYGYWEMGLWKLSHSQWWMTSLSRNQ</sequence>
<protein>
    <submittedName>
        <fullName evidence="1">Uncharacterized protein</fullName>
    </submittedName>
</protein>
<keyword evidence="2" id="KW-1185">Reference proteome</keyword>
<dbReference type="AlphaFoldDB" id="A0A6D2KW72"/>
<reference evidence="1" key="1">
    <citation type="submission" date="2020-01" db="EMBL/GenBank/DDBJ databases">
        <authorList>
            <person name="Mishra B."/>
        </authorList>
    </citation>
    <scope>NUCLEOTIDE SEQUENCE [LARGE SCALE GENOMIC DNA]</scope>
</reference>
<accession>A0A6D2KW72</accession>
<name>A0A6D2KW72_9BRAS</name>